<evidence type="ECO:0000313" key="2">
    <source>
        <dbReference type="WBParaSite" id="TREG1_144490.1"/>
    </source>
</evidence>
<sequence>MFRLLRNRSLEDKLPETKAKNFKRYSLPCFPRLRLGIVGLVERGAEYGQLQVNGRELVCLTDTQAAVSFVGREQCEEARACTLAVETVGENSLQILGVSDCVVETGAKEMRYPFIVTSNIRRTSSEK</sequence>
<reference evidence="2" key="2">
    <citation type="submission" date="2023-11" db="UniProtKB">
        <authorList>
            <consortium name="WormBaseParasite"/>
        </authorList>
    </citation>
    <scope>IDENTIFICATION</scope>
</reference>
<keyword evidence="1" id="KW-1185">Reference proteome</keyword>
<proteinExistence type="predicted"/>
<dbReference type="WBParaSite" id="TREG1_144490.1">
    <property type="protein sequence ID" value="TREG1_144490.1"/>
    <property type="gene ID" value="TREG1_144490"/>
</dbReference>
<reference evidence="1" key="1">
    <citation type="submission" date="2022-06" db="EMBL/GenBank/DDBJ databases">
        <authorList>
            <person name="Berger JAMES D."/>
            <person name="Berger JAMES D."/>
        </authorList>
    </citation>
    <scope>NUCLEOTIDE SEQUENCE [LARGE SCALE GENOMIC DNA]</scope>
</reference>
<protein>
    <submittedName>
        <fullName evidence="2">Uncharacterized protein</fullName>
    </submittedName>
</protein>
<accession>A0AA85JD00</accession>
<dbReference type="AlphaFoldDB" id="A0AA85JD00"/>
<name>A0AA85JD00_TRIRE</name>
<dbReference type="Proteomes" id="UP000050795">
    <property type="component" value="Unassembled WGS sequence"/>
</dbReference>
<organism evidence="1 2">
    <name type="scientific">Trichobilharzia regenti</name>
    <name type="common">Nasal bird schistosome</name>
    <dbReference type="NCBI Taxonomy" id="157069"/>
    <lineage>
        <taxon>Eukaryota</taxon>
        <taxon>Metazoa</taxon>
        <taxon>Spiralia</taxon>
        <taxon>Lophotrochozoa</taxon>
        <taxon>Platyhelminthes</taxon>
        <taxon>Trematoda</taxon>
        <taxon>Digenea</taxon>
        <taxon>Strigeidida</taxon>
        <taxon>Schistosomatoidea</taxon>
        <taxon>Schistosomatidae</taxon>
        <taxon>Trichobilharzia</taxon>
    </lineage>
</organism>
<evidence type="ECO:0000313" key="1">
    <source>
        <dbReference type="Proteomes" id="UP000050795"/>
    </source>
</evidence>